<dbReference type="HAMAP" id="MF_01804">
    <property type="entry name" value="ScpB"/>
    <property type="match status" value="1"/>
</dbReference>
<dbReference type="InterPro" id="IPR036390">
    <property type="entry name" value="WH_DNA-bd_sf"/>
</dbReference>
<sequence>MEVPYNSILEGLLFAAGDEGLTKKQLMHALELGEKEVEEELAALKKAYESPDRGLSIMEMKGAYHLTTKSEHAAYHRKLLDSPQNSKLSQAALETLAIIAYKQPITRIEVEEVRGVKSERPIQTLVARGFIEESGRKEGIGRPILYVTTLAFLAYFGLHTLDDLPPLPEGTDDPEGAADLFFEDFPAESD</sequence>
<dbReference type="InterPro" id="IPR036388">
    <property type="entry name" value="WH-like_DNA-bd_sf"/>
</dbReference>
<dbReference type="SUPFAM" id="SSF46785">
    <property type="entry name" value="Winged helix' DNA-binding domain"/>
    <property type="match status" value="2"/>
</dbReference>
<dbReference type="GeneID" id="34220827"/>
<comment type="subunit">
    <text evidence="5">Homodimer. Homodimerization may be required to stabilize the binding of ScpA to the Smc head domains. Component of a cohesin-like complex composed of ScpA, ScpB and the Smc homodimer, in which ScpA and ScpB bind to the head domain of Smc. The presence of the three proteins is required for the association of the complex with DNA.</text>
</comment>
<dbReference type="GO" id="GO:0051301">
    <property type="term" value="P:cell division"/>
    <property type="evidence" value="ECO:0007669"/>
    <property type="project" value="UniProtKB-KW"/>
</dbReference>
<gene>
    <name evidence="5" type="primary">scpB</name>
    <name evidence="6" type="ORF">GZ22_08600</name>
</gene>
<dbReference type="GO" id="GO:0006260">
    <property type="term" value="P:DNA replication"/>
    <property type="evidence" value="ECO:0007669"/>
    <property type="project" value="UniProtKB-UniRule"/>
</dbReference>
<dbReference type="HOGENOM" id="CLU_045647_5_3_9"/>
<dbReference type="Proteomes" id="UP000027980">
    <property type="component" value="Chromosome"/>
</dbReference>
<dbReference type="InterPro" id="IPR005234">
    <property type="entry name" value="ScpB_csome_segregation"/>
</dbReference>
<keyword evidence="3 5" id="KW-0159">Chromosome partition</keyword>
<evidence type="ECO:0000256" key="5">
    <source>
        <dbReference type="HAMAP-Rule" id="MF_01804"/>
    </source>
</evidence>
<dbReference type="OrthoDB" id="9806226at2"/>
<keyword evidence="4 5" id="KW-0131">Cell cycle</keyword>
<dbReference type="GO" id="GO:0005737">
    <property type="term" value="C:cytoplasm"/>
    <property type="evidence" value="ECO:0007669"/>
    <property type="project" value="UniProtKB-SubCell"/>
</dbReference>
<keyword evidence="2 5" id="KW-0132">Cell division</keyword>
<proteinExistence type="inferred from homology"/>
<comment type="similarity">
    <text evidence="5">Belongs to the ScpB family.</text>
</comment>
<evidence type="ECO:0000313" key="7">
    <source>
        <dbReference type="Proteomes" id="UP000027980"/>
    </source>
</evidence>
<dbReference type="EMBL" id="CP008876">
    <property type="protein sequence ID" value="AIF66689.1"/>
    <property type="molecule type" value="Genomic_DNA"/>
</dbReference>
<protein>
    <recommendedName>
        <fullName evidence="5">Segregation and condensation protein B</fullName>
    </recommendedName>
</protein>
<dbReference type="PANTHER" id="PTHR34298:SF2">
    <property type="entry name" value="SEGREGATION AND CONDENSATION PROTEIN B"/>
    <property type="match status" value="1"/>
</dbReference>
<keyword evidence="1 5" id="KW-0963">Cytoplasm</keyword>
<dbReference type="RefSeq" id="WP_038561003.1">
    <property type="nucleotide sequence ID" value="NZ_CP008876.1"/>
</dbReference>
<accession>A0A075LK01</accession>
<dbReference type="Gene3D" id="1.10.10.10">
    <property type="entry name" value="Winged helix-like DNA-binding domain superfamily/Winged helix DNA-binding domain"/>
    <property type="match status" value="2"/>
</dbReference>
<organism evidence="6 7">
    <name type="scientific">Terribacillus saccharophilus</name>
    <dbReference type="NCBI Taxonomy" id="361277"/>
    <lineage>
        <taxon>Bacteria</taxon>
        <taxon>Bacillati</taxon>
        <taxon>Bacillota</taxon>
        <taxon>Bacilli</taxon>
        <taxon>Bacillales</taxon>
        <taxon>Bacillaceae</taxon>
        <taxon>Terribacillus</taxon>
    </lineage>
</organism>
<evidence type="ECO:0000313" key="6">
    <source>
        <dbReference type="EMBL" id="AIF66689.1"/>
    </source>
</evidence>
<dbReference type="PANTHER" id="PTHR34298">
    <property type="entry name" value="SEGREGATION AND CONDENSATION PROTEIN B"/>
    <property type="match status" value="1"/>
</dbReference>
<evidence type="ECO:0000256" key="1">
    <source>
        <dbReference type="ARBA" id="ARBA00022490"/>
    </source>
</evidence>
<evidence type="ECO:0000256" key="3">
    <source>
        <dbReference type="ARBA" id="ARBA00022829"/>
    </source>
</evidence>
<evidence type="ECO:0000256" key="2">
    <source>
        <dbReference type="ARBA" id="ARBA00022618"/>
    </source>
</evidence>
<dbReference type="PIRSF" id="PIRSF019345">
    <property type="entry name" value="ScpB"/>
    <property type="match status" value="1"/>
</dbReference>
<reference evidence="6 7" key="1">
    <citation type="submission" date="2014-07" db="EMBL/GenBank/DDBJ databases">
        <title>Complete genome sequence of a moderately halophilic bacterium Terribacillus aidingensis MP602, isolated from Cryptomeria fortunei in Tianmu mountain in China.</title>
        <authorList>
            <person name="Wang Y."/>
            <person name="Lu P."/>
            <person name="Zhang L."/>
        </authorList>
    </citation>
    <scope>NUCLEOTIDE SEQUENCE [LARGE SCALE GENOMIC DNA]</scope>
    <source>
        <strain evidence="6 7">MP602</strain>
    </source>
</reference>
<evidence type="ECO:0000256" key="4">
    <source>
        <dbReference type="ARBA" id="ARBA00023306"/>
    </source>
</evidence>
<dbReference type="KEGG" id="tap:GZ22_08600"/>
<dbReference type="Pfam" id="PF04079">
    <property type="entry name" value="SMC_ScpB"/>
    <property type="match status" value="1"/>
</dbReference>
<dbReference type="NCBIfam" id="TIGR00281">
    <property type="entry name" value="SMC-Scp complex subunit ScpB"/>
    <property type="match status" value="1"/>
</dbReference>
<comment type="subcellular location">
    <subcellularLocation>
        <location evidence="5">Cytoplasm</location>
    </subcellularLocation>
    <text evidence="5">Associated with two foci at the outer edges of the nucleoid region in young cells, and at four foci within both cell halves in older cells.</text>
</comment>
<name>A0A075LK01_9BACI</name>
<dbReference type="AlphaFoldDB" id="A0A075LK01"/>
<dbReference type="GO" id="GO:0051304">
    <property type="term" value="P:chromosome separation"/>
    <property type="evidence" value="ECO:0007669"/>
    <property type="project" value="InterPro"/>
</dbReference>
<comment type="function">
    <text evidence="5">Participates in chromosomal partition during cell division. May act via the formation of a condensin-like complex containing Smc and ScpA that pull DNA away from mid-cell into both cell halves.</text>
</comment>